<protein>
    <submittedName>
        <fullName evidence="2">Uncharacterized protein</fullName>
    </submittedName>
</protein>
<feature type="transmembrane region" description="Helical" evidence="1">
    <location>
        <begin position="29"/>
        <end position="49"/>
    </location>
</feature>
<dbReference type="AlphaFoldDB" id="A0A2S8G0K4"/>
<accession>A0A2S8G0K4</accession>
<feature type="transmembrane region" description="Helical" evidence="1">
    <location>
        <begin position="87"/>
        <end position="105"/>
    </location>
</feature>
<comment type="caution">
    <text evidence="2">The sequence shown here is derived from an EMBL/GenBank/DDBJ whole genome shotgun (WGS) entry which is preliminary data.</text>
</comment>
<organism evidence="2 3">
    <name type="scientific">Blastopirellula marina</name>
    <dbReference type="NCBI Taxonomy" id="124"/>
    <lineage>
        <taxon>Bacteria</taxon>
        <taxon>Pseudomonadati</taxon>
        <taxon>Planctomycetota</taxon>
        <taxon>Planctomycetia</taxon>
        <taxon>Pirellulales</taxon>
        <taxon>Pirellulaceae</taxon>
        <taxon>Blastopirellula</taxon>
    </lineage>
</organism>
<feature type="transmembrane region" description="Helical" evidence="1">
    <location>
        <begin position="111"/>
        <end position="133"/>
    </location>
</feature>
<reference evidence="2 3" key="1">
    <citation type="submission" date="2018-02" db="EMBL/GenBank/DDBJ databases">
        <title>Comparative genomes isolates from brazilian mangrove.</title>
        <authorList>
            <person name="Araujo J.E."/>
            <person name="Taketani R.G."/>
            <person name="Silva M.C.P."/>
            <person name="Loureco M.V."/>
            <person name="Andreote F.D."/>
        </authorList>
    </citation>
    <scope>NUCLEOTIDE SEQUENCE [LARGE SCALE GENOMIC DNA]</scope>
    <source>
        <strain evidence="2 3">Hex-1 MGV</strain>
    </source>
</reference>
<dbReference type="Proteomes" id="UP000238322">
    <property type="component" value="Unassembled WGS sequence"/>
</dbReference>
<name>A0A2S8G0K4_9BACT</name>
<dbReference type="EMBL" id="PUHY01000005">
    <property type="protein sequence ID" value="PQO37674.1"/>
    <property type="molecule type" value="Genomic_DNA"/>
</dbReference>
<keyword evidence="1" id="KW-0812">Transmembrane</keyword>
<gene>
    <name evidence="2" type="ORF">C5Y83_06930</name>
</gene>
<keyword evidence="1" id="KW-0472">Membrane</keyword>
<sequence length="134" mass="14851">MRETAEQPITNRSTQLAFLGSFSATSFRFYGMFLLAGSAFILLPCVAVSHSPDDPLIADWGMISSANLQNWFAQWVALFCHQKLFQVRLGLALGYWMMVLVIEPLDGPVKVGFYGLCLNIVVIIGMIVGCSLWV</sequence>
<feature type="transmembrane region" description="Helical" evidence="1">
    <location>
        <begin position="61"/>
        <end position="80"/>
    </location>
</feature>
<keyword evidence="1" id="KW-1133">Transmembrane helix</keyword>
<evidence type="ECO:0000313" key="2">
    <source>
        <dbReference type="EMBL" id="PQO37674.1"/>
    </source>
</evidence>
<proteinExistence type="predicted"/>
<evidence type="ECO:0000313" key="3">
    <source>
        <dbReference type="Proteomes" id="UP000238322"/>
    </source>
</evidence>
<evidence type="ECO:0000256" key="1">
    <source>
        <dbReference type="SAM" id="Phobius"/>
    </source>
</evidence>